<dbReference type="EMBL" id="VIIS01000959">
    <property type="protein sequence ID" value="KAF0303276.1"/>
    <property type="molecule type" value="Genomic_DNA"/>
</dbReference>
<accession>A0A6A4W7C1</accession>
<keyword evidence="1" id="KW-0479">Metal-binding</keyword>
<dbReference type="InterPro" id="IPR014716">
    <property type="entry name" value="Fibrinogen_a/b/g_C_1"/>
</dbReference>
<evidence type="ECO:0000313" key="6">
    <source>
        <dbReference type="EMBL" id="KAF0303276.1"/>
    </source>
</evidence>
<evidence type="ECO:0000256" key="2">
    <source>
        <dbReference type="ARBA" id="ARBA00022734"/>
    </source>
</evidence>
<dbReference type="SUPFAM" id="SSF56496">
    <property type="entry name" value="Fibrinogen C-terminal domain-like"/>
    <property type="match status" value="1"/>
</dbReference>
<sequence length="269" mass="30077">MSLSRLCLLAAAAGLSVAAPAGPECFTEPRNEPSQLPERVCDFNPDVLPADGAPYDEPAVRACARSCRQLREQGGKHQDGVYWFTGMPVPVYCDFSHDGGGWTLLLTAVSADGWDALSALGRSRRSPTLTDNYSILAHADAIRDLGHSARFAYRIEAQVETGRQRWGGVWLAPRHYSFIHESPSQTDVTIVRKFDEWEYKDIGIEKRMPWLSTDSAHDAVLTTSASVSVEWWGTLVSHKTHTYYKHSPWLNGEAMNSGTMLYWMREEEL</sequence>
<organism evidence="6 7">
    <name type="scientific">Amphibalanus amphitrite</name>
    <name type="common">Striped barnacle</name>
    <name type="synonym">Balanus amphitrite</name>
    <dbReference type="NCBI Taxonomy" id="1232801"/>
    <lineage>
        <taxon>Eukaryota</taxon>
        <taxon>Metazoa</taxon>
        <taxon>Ecdysozoa</taxon>
        <taxon>Arthropoda</taxon>
        <taxon>Crustacea</taxon>
        <taxon>Multicrustacea</taxon>
        <taxon>Cirripedia</taxon>
        <taxon>Thoracica</taxon>
        <taxon>Thoracicalcarea</taxon>
        <taxon>Balanomorpha</taxon>
        <taxon>Balanoidea</taxon>
        <taxon>Balanidae</taxon>
        <taxon>Amphibalaninae</taxon>
        <taxon>Amphibalanus</taxon>
    </lineage>
</organism>
<evidence type="ECO:0008006" key="8">
    <source>
        <dbReference type="Google" id="ProtNLM"/>
    </source>
</evidence>
<gene>
    <name evidence="6" type="ORF">FJT64_024751</name>
</gene>
<keyword evidence="5" id="KW-0732">Signal</keyword>
<dbReference type="PANTHER" id="PTHR16146">
    <property type="entry name" value="INTELECTIN"/>
    <property type="match status" value="1"/>
</dbReference>
<reference evidence="6 7" key="1">
    <citation type="submission" date="2019-07" db="EMBL/GenBank/DDBJ databases">
        <title>Draft genome assembly of a fouling barnacle, Amphibalanus amphitrite (Darwin, 1854): The first reference genome for Thecostraca.</title>
        <authorList>
            <person name="Kim W."/>
        </authorList>
    </citation>
    <scope>NUCLEOTIDE SEQUENCE [LARGE SCALE GENOMIC DNA]</scope>
    <source>
        <strain evidence="6">SNU_AA5</strain>
        <tissue evidence="6">Soma without cirri and trophi</tissue>
    </source>
</reference>
<evidence type="ECO:0000256" key="5">
    <source>
        <dbReference type="SAM" id="SignalP"/>
    </source>
</evidence>
<dbReference type="GO" id="GO:0070492">
    <property type="term" value="F:oligosaccharide binding"/>
    <property type="evidence" value="ECO:0007669"/>
    <property type="project" value="TreeGrafter"/>
</dbReference>
<dbReference type="Proteomes" id="UP000440578">
    <property type="component" value="Unassembled WGS sequence"/>
</dbReference>
<name>A0A6A4W7C1_AMPAM</name>
<keyword evidence="2" id="KW-0430">Lectin</keyword>
<evidence type="ECO:0000256" key="1">
    <source>
        <dbReference type="ARBA" id="ARBA00022723"/>
    </source>
</evidence>
<evidence type="ECO:0000256" key="4">
    <source>
        <dbReference type="ARBA" id="ARBA00023157"/>
    </source>
</evidence>
<dbReference type="Gene3D" id="3.90.215.10">
    <property type="entry name" value="Gamma Fibrinogen, chain A, domain 1"/>
    <property type="match status" value="1"/>
</dbReference>
<keyword evidence="3" id="KW-0106">Calcium</keyword>
<feature type="signal peptide" evidence="5">
    <location>
        <begin position="1"/>
        <end position="18"/>
    </location>
</feature>
<dbReference type="InterPro" id="IPR036056">
    <property type="entry name" value="Fibrinogen-like_C"/>
</dbReference>
<feature type="chain" id="PRO_5025329158" description="Fibrinogen C-terminal domain-containing protein" evidence="5">
    <location>
        <begin position="19"/>
        <end position="269"/>
    </location>
</feature>
<protein>
    <recommendedName>
        <fullName evidence="8">Fibrinogen C-terminal domain-containing protein</fullName>
    </recommendedName>
</protein>
<dbReference type="AlphaFoldDB" id="A0A6A4W7C1"/>
<comment type="caution">
    <text evidence="6">The sequence shown here is derived from an EMBL/GenBank/DDBJ whole genome shotgun (WGS) entry which is preliminary data.</text>
</comment>
<evidence type="ECO:0000313" key="7">
    <source>
        <dbReference type="Proteomes" id="UP000440578"/>
    </source>
</evidence>
<dbReference type="GO" id="GO:0046872">
    <property type="term" value="F:metal ion binding"/>
    <property type="evidence" value="ECO:0007669"/>
    <property type="project" value="UniProtKB-KW"/>
</dbReference>
<keyword evidence="4" id="KW-1015">Disulfide bond</keyword>
<dbReference type="PANTHER" id="PTHR16146:SF46">
    <property type="entry name" value="INTELECTIN-1A-RELATED"/>
    <property type="match status" value="1"/>
</dbReference>
<dbReference type="GO" id="GO:0005615">
    <property type="term" value="C:extracellular space"/>
    <property type="evidence" value="ECO:0007669"/>
    <property type="project" value="TreeGrafter"/>
</dbReference>
<evidence type="ECO:0000256" key="3">
    <source>
        <dbReference type="ARBA" id="ARBA00022837"/>
    </source>
</evidence>
<dbReference type="OrthoDB" id="10044919at2759"/>
<dbReference type="NCBIfam" id="NF040941">
    <property type="entry name" value="GGGWT_bact"/>
    <property type="match status" value="1"/>
</dbReference>
<keyword evidence="7" id="KW-1185">Reference proteome</keyword>
<proteinExistence type="predicted"/>